<evidence type="ECO:0000256" key="1">
    <source>
        <dbReference type="ARBA" id="ARBA00022980"/>
    </source>
</evidence>
<comment type="caution">
    <text evidence="5">The sequence shown here is derived from an EMBL/GenBank/DDBJ whole genome shotgun (WGS) entry which is preliminary data.</text>
</comment>
<feature type="compositionally biased region" description="Basic and acidic residues" evidence="4">
    <location>
        <begin position="96"/>
        <end position="140"/>
    </location>
</feature>
<reference evidence="6" key="1">
    <citation type="submission" date="2017-09" db="EMBL/GenBank/DDBJ databases">
        <title>Depth-based differentiation of microbial function through sediment-hosted aquifers and enrichment of novel symbionts in the deep terrestrial subsurface.</title>
        <authorList>
            <person name="Probst A.J."/>
            <person name="Ladd B."/>
            <person name="Jarett J.K."/>
            <person name="Geller-Mcgrath D.E."/>
            <person name="Sieber C.M.K."/>
            <person name="Emerson J.B."/>
            <person name="Anantharaman K."/>
            <person name="Thomas B.C."/>
            <person name="Malmstrom R."/>
            <person name="Stieglmeier M."/>
            <person name="Klingl A."/>
            <person name="Woyke T."/>
            <person name="Ryan C.M."/>
            <person name="Banfield J.F."/>
        </authorList>
    </citation>
    <scope>NUCLEOTIDE SEQUENCE [LARGE SCALE GENOMIC DNA]</scope>
</reference>
<evidence type="ECO:0000256" key="3">
    <source>
        <dbReference type="HAMAP-Rule" id="MF_00385"/>
    </source>
</evidence>
<dbReference type="InterPro" id="IPR023803">
    <property type="entry name" value="Ribosomal_bS16_dom_sf"/>
</dbReference>
<sequence>MLTIRLQRMGKKKNPTYRLIISEKARDTQYNSLEILGHYSPTQIPKVLELKADRIKHWLSVGAQASNTVHNILVREGILEGKKKKSVRITNKRKAKIETKKAESLEKEKASKEAKEAEKVAAEEAKKAEEATPVEEKTEEVAPAETTEEAKA</sequence>
<protein>
    <recommendedName>
        <fullName evidence="3">Small ribosomal subunit protein bS16</fullName>
    </recommendedName>
</protein>
<comment type="similarity">
    <text evidence="3">Belongs to the bacterial ribosomal protein bS16 family.</text>
</comment>
<dbReference type="GO" id="GO:0005737">
    <property type="term" value="C:cytoplasm"/>
    <property type="evidence" value="ECO:0007669"/>
    <property type="project" value="UniProtKB-ARBA"/>
</dbReference>
<evidence type="ECO:0000256" key="2">
    <source>
        <dbReference type="ARBA" id="ARBA00023274"/>
    </source>
</evidence>
<proteinExistence type="inferred from homology"/>
<dbReference type="PANTHER" id="PTHR12919">
    <property type="entry name" value="30S RIBOSOMAL PROTEIN S16"/>
    <property type="match status" value="1"/>
</dbReference>
<dbReference type="GO" id="GO:0003735">
    <property type="term" value="F:structural constituent of ribosome"/>
    <property type="evidence" value="ECO:0007669"/>
    <property type="project" value="InterPro"/>
</dbReference>
<dbReference type="HAMAP" id="MF_00385">
    <property type="entry name" value="Ribosomal_bS16"/>
    <property type="match status" value="1"/>
</dbReference>
<dbReference type="GO" id="GO:0015935">
    <property type="term" value="C:small ribosomal subunit"/>
    <property type="evidence" value="ECO:0007669"/>
    <property type="project" value="TreeGrafter"/>
</dbReference>
<evidence type="ECO:0000256" key="4">
    <source>
        <dbReference type="SAM" id="MobiDB-lite"/>
    </source>
</evidence>
<dbReference type="InterPro" id="IPR000307">
    <property type="entry name" value="Ribosomal_bS16"/>
</dbReference>
<accession>A0A2M7V9M1</accession>
<keyword evidence="1 3" id="KW-0689">Ribosomal protein</keyword>
<organism evidence="5 6">
    <name type="scientific">Candidatus Magasanikbacteria bacterium CG_4_10_14_0_2_um_filter_33_14</name>
    <dbReference type="NCBI Taxonomy" id="1974636"/>
    <lineage>
        <taxon>Bacteria</taxon>
        <taxon>Candidatus Magasanikiibacteriota</taxon>
    </lineage>
</organism>
<dbReference type="GO" id="GO:0006412">
    <property type="term" value="P:translation"/>
    <property type="evidence" value="ECO:0007669"/>
    <property type="project" value="UniProtKB-UniRule"/>
</dbReference>
<dbReference type="Pfam" id="PF00886">
    <property type="entry name" value="Ribosomal_S16"/>
    <property type="match status" value="1"/>
</dbReference>
<dbReference type="NCBIfam" id="TIGR00002">
    <property type="entry name" value="S16"/>
    <property type="match status" value="1"/>
</dbReference>
<dbReference type="Proteomes" id="UP000231453">
    <property type="component" value="Unassembled WGS sequence"/>
</dbReference>
<evidence type="ECO:0000313" key="5">
    <source>
        <dbReference type="EMBL" id="PIZ95543.1"/>
    </source>
</evidence>
<gene>
    <name evidence="3 5" type="primary">rpsP</name>
    <name evidence="5" type="ORF">COX80_04170</name>
</gene>
<dbReference type="Gene3D" id="3.30.1320.10">
    <property type="match status" value="1"/>
</dbReference>
<dbReference type="AlphaFoldDB" id="A0A2M7V9M1"/>
<dbReference type="PANTHER" id="PTHR12919:SF20">
    <property type="entry name" value="SMALL RIBOSOMAL SUBUNIT PROTEIN BS16M"/>
    <property type="match status" value="1"/>
</dbReference>
<dbReference type="SUPFAM" id="SSF54565">
    <property type="entry name" value="Ribosomal protein S16"/>
    <property type="match status" value="1"/>
</dbReference>
<evidence type="ECO:0000313" key="6">
    <source>
        <dbReference type="Proteomes" id="UP000231453"/>
    </source>
</evidence>
<feature type="region of interest" description="Disordered" evidence="4">
    <location>
        <begin position="90"/>
        <end position="152"/>
    </location>
</feature>
<keyword evidence="2 3" id="KW-0687">Ribonucleoprotein</keyword>
<dbReference type="EMBL" id="PFPL01000051">
    <property type="protein sequence ID" value="PIZ95543.1"/>
    <property type="molecule type" value="Genomic_DNA"/>
</dbReference>
<name>A0A2M7V9M1_9BACT</name>